<dbReference type="EMBL" id="LCIR01000027">
    <property type="protein sequence ID" value="KKT58973.1"/>
    <property type="molecule type" value="Genomic_DNA"/>
</dbReference>
<proteinExistence type="predicted"/>
<name>A0A0G1IJE0_9BACT</name>
<dbReference type="AlphaFoldDB" id="A0A0G1IJE0"/>
<gene>
    <name evidence="2" type="ORF">UW53_C0027G0003</name>
</gene>
<reference evidence="2 3" key="1">
    <citation type="journal article" date="2015" name="Nature">
        <title>rRNA introns, odd ribosomes, and small enigmatic genomes across a large radiation of phyla.</title>
        <authorList>
            <person name="Brown C.T."/>
            <person name="Hug L.A."/>
            <person name="Thomas B.C."/>
            <person name="Sharon I."/>
            <person name="Castelle C.J."/>
            <person name="Singh A."/>
            <person name="Wilkins M.J."/>
            <person name="Williams K.H."/>
            <person name="Banfield J.F."/>
        </authorList>
    </citation>
    <scope>NUCLEOTIDE SEQUENCE [LARGE SCALE GENOMIC DNA]</scope>
</reference>
<dbReference type="Proteomes" id="UP000034087">
    <property type="component" value="Unassembled WGS sequence"/>
</dbReference>
<accession>A0A0G1IJE0</accession>
<keyword evidence="1" id="KW-1133">Transmembrane helix</keyword>
<keyword evidence="1" id="KW-0812">Transmembrane</keyword>
<feature type="transmembrane region" description="Helical" evidence="1">
    <location>
        <begin position="12"/>
        <end position="33"/>
    </location>
</feature>
<sequence length="309" mass="34356">MFAQNFTSSRRRVISVLILIILLAAIPLTIFLASQKQEIRQQASEPLSDSTVMLTINNQNFSLGDIKKVASEQYDPSSFNTQVLKIAQDNLIERKILDLKAKEAGLVPVEEEISALTGTTGLSREETRYDLIRQKLIRSEVRYIRIISIGYWVPPSDQREDYAQADIQKIENQIADGGAAISQAEQGLRAGEHPVRIIESILQKSAILSDALALNGYIFNALKTDSDKQTASEPSLYEYADSNFDAATRDKLFSPDVSEGDIVRIGPTSDSGGESVFKIAEKKNESGTESYKTWLNRQKDLLVNIKTPL</sequence>
<protein>
    <submittedName>
        <fullName evidence="2">Uncharacterized protein</fullName>
    </submittedName>
</protein>
<evidence type="ECO:0000256" key="1">
    <source>
        <dbReference type="SAM" id="Phobius"/>
    </source>
</evidence>
<comment type="caution">
    <text evidence="2">The sequence shown here is derived from an EMBL/GenBank/DDBJ whole genome shotgun (WGS) entry which is preliminary data.</text>
</comment>
<keyword evidence="1" id="KW-0472">Membrane</keyword>
<organism evidence="2 3">
    <name type="scientific">Candidatus Giovannonibacteria bacterium GW2011_GWA1_44_25</name>
    <dbReference type="NCBI Taxonomy" id="1618645"/>
    <lineage>
        <taxon>Bacteria</taxon>
        <taxon>Candidatus Giovannoniibacteriota</taxon>
    </lineage>
</organism>
<evidence type="ECO:0000313" key="2">
    <source>
        <dbReference type="EMBL" id="KKT58973.1"/>
    </source>
</evidence>
<evidence type="ECO:0000313" key="3">
    <source>
        <dbReference type="Proteomes" id="UP000034087"/>
    </source>
</evidence>